<dbReference type="EMBL" id="HG739108">
    <property type="protein sequence ID" value="CDP07139.1"/>
    <property type="molecule type" value="Genomic_DNA"/>
</dbReference>
<dbReference type="PhylomeDB" id="A0A068UG23"/>
<dbReference type="PANTHER" id="PTHR34468">
    <property type="entry name" value="MICROTUBULE-ASSOCIATED FUTSCH-LIKE PROTEIN"/>
    <property type="match status" value="1"/>
</dbReference>
<feature type="region of interest" description="Disordered" evidence="1">
    <location>
        <begin position="241"/>
        <end position="281"/>
    </location>
</feature>
<evidence type="ECO:0000313" key="2">
    <source>
        <dbReference type="EMBL" id="CDP07139.1"/>
    </source>
</evidence>
<name>A0A068UG23_COFCA</name>
<dbReference type="Proteomes" id="UP000295252">
    <property type="component" value="Chromosome I"/>
</dbReference>
<dbReference type="Gramene" id="CDP07139">
    <property type="protein sequence ID" value="CDP07139"/>
    <property type="gene ID" value="GSCOC_T00024268001"/>
</dbReference>
<protein>
    <submittedName>
        <fullName evidence="2">Uncharacterized protein</fullName>
    </submittedName>
</protein>
<feature type="compositionally biased region" description="Basic and acidic residues" evidence="1">
    <location>
        <begin position="18"/>
        <end position="43"/>
    </location>
</feature>
<evidence type="ECO:0000313" key="3">
    <source>
        <dbReference type="Proteomes" id="UP000295252"/>
    </source>
</evidence>
<feature type="compositionally biased region" description="Basic and acidic residues" evidence="1">
    <location>
        <begin position="241"/>
        <end position="269"/>
    </location>
</feature>
<proteinExistence type="predicted"/>
<dbReference type="AlphaFoldDB" id="A0A068UG23"/>
<feature type="compositionally biased region" description="Polar residues" evidence="1">
    <location>
        <begin position="47"/>
        <end position="57"/>
    </location>
</feature>
<keyword evidence="3" id="KW-1185">Reference proteome</keyword>
<organism evidence="2 3">
    <name type="scientific">Coffea canephora</name>
    <name type="common">Robusta coffee</name>
    <dbReference type="NCBI Taxonomy" id="49390"/>
    <lineage>
        <taxon>Eukaryota</taxon>
        <taxon>Viridiplantae</taxon>
        <taxon>Streptophyta</taxon>
        <taxon>Embryophyta</taxon>
        <taxon>Tracheophyta</taxon>
        <taxon>Spermatophyta</taxon>
        <taxon>Magnoliopsida</taxon>
        <taxon>eudicotyledons</taxon>
        <taxon>Gunneridae</taxon>
        <taxon>Pentapetalae</taxon>
        <taxon>asterids</taxon>
        <taxon>lamiids</taxon>
        <taxon>Gentianales</taxon>
        <taxon>Rubiaceae</taxon>
        <taxon>Ixoroideae</taxon>
        <taxon>Gardenieae complex</taxon>
        <taxon>Bertiereae - Coffeeae clade</taxon>
        <taxon>Coffeeae</taxon>
        <taxon>Coffea</taxon>
    </lineage>
</organism>
<dbReference type="OMA" id="FHSAEKC"/>
<evidence type="ECO:0000256" key="1">
    <source>
        <dbReference type="SAM" id="MobiDB-lite"/>
    </source>
</evidence>
<dbReference type="OrthoDB" id="1918850at2759"/>
<accession>A0A068UG23</accession>
<feature type="region of interest" description="Disordered" evidence="1">
    <location>
        <begin position="1"/>
        <end position="71"/>
    </location>
</feature>
<gene>
    <name evidence="2" type="ORF">GSCOC_T00024268001</name>
</gene>
<dbReference type="InParanoid" id="A0A068UG23"/>
<dbReference type="PANTHER" id="PTHR34468:SF3">
    <property type="entry name" value="OS03G0288900 PROTEIN"/>
    <property type="match status" value="1"/>
</dbReference>
<sequence length="281" mass="31524">MDLHPRTPFPGKTRVLKSRTDGKASEAPKVNVKESHVNRERRVFGTVRNQNAPTKPVTNEKPTKKPFSVVPQKPAKMPINATAVEETAATPKKPSENNNVVARSKKKTVNFCDKVEENKDKILQEGDVLAGVQTPLRSPFLVKPNVVGTPYHSAERCSKCRFDKLETSSYWLGQIRLAESVGKHFVSAAFFRLAAECKAEPFRNTKVELKKYLGRHEYLCGEKEWKDLCISYGLMKEEEAIEGHNNKEEEAIEDSGHPGDTRDEQEKQITEPVVAGEPGNE</sequence>
<reference evidence="3" key="1">
    <citation type="journal article" date="2014" name="Science">
        <title>The coffee genome provides insight into the convergent evolution of caffeine biosynthesis.</title>
        <authorList>
            <person name="Denoeud F."/>
            <person name="Carretero-Paulet L."/>
            <person name="Dereeper A."/>
            <person name="Droc G."/>
            <person name="Guyot R."/>
            <person name="Pietrella M."/>
            <person name="Zheng C."/>
            <person name="Alberti A."/>
            <person name="Anthony F."/>
            <person name="Aprea G."/>
            <person name="Aury J.M."/>
            <person name="Bento P."/>
            <person name="Bernard M."/>
            <person name="Bocs S."/>
            <person name="Campa C."/>
            <person name="Cenci A."/>
            <person name="Combes M.C."/>
            <person name="Crouzillat D."/>
            <person name="Da Silva C."/>
            <person name="Daddiego L."/>
            <person name="De Bellis F."/>
            <person name="Dussert S."/>
            <person name="Garsmeur O."/>
            <person name="Gayraud T."/>
            <person name="Guignon V."/>
            <person name="Jahn K."/>
            <person name="Jamilloux V."/>
            <person name="Joet T."/>
            <person name="Labadie K."/>
            <person name="Lan T."/>
            <person name="Leclercq J."/>
            <person name="Lepelley M."/>
            <person name="Leroy T."/>
            <person name="Li L.T."/>
            <person name="Librado P."/>
            <person name="Lopez L."/>
            <person name="Munoz A."/>
            <person name="Noel B."/>
            <person name="Pallavicini A."/>
            <person name="Perrotta G."/>
            <person name="Poncet V."/>
            <person name="Pot D."/>
            <person name="Priyono X."/>
            <person name="Rigoreau M."/>
            <person name="Rouard M."/>
            <person name="Rozas J."/>
            <person name="Tranchant-Dubreuil C."/>
            <person name="VanBuren R."/>
            <person name="Zhang Q."/>
            <person name="Andrade A.C."/>
            <person name="Argout X."/>
            <person name="Bertrand B."/>
            <person name="de Kochko A."/>
            <person name="Graziosi G."/>
            <person name="Henry R.J."/>
            <person name="Jayarama X."/>
            <person name="Ming R."/>
            <person name="Nagai C."/>
            <person name="Rounsley S."/>
            <person name="Sankoff D."/>
            <person name="Giuliano G."/>
            <person name="Albert V.A."/>
            <person name="Wincker P."/>
            <person name="Lashermes P."/>
        </authorList>
    </citation>
    <scope>NUCLEOTIDE SEQUENCE [LARGE SCALE GENOMIC DNA]</scope>
    <source>
        <strain evidence="3">cv. DH200-94</strain>
    </source>
</reference>